<dbReference type="SMART" id="SM00448">
    <property type="entry name" value="REC"/>
    <property type="match status" value="1"/>
</dbReference>
<feature type="domain" description="HTH luxR-type" evidence="6">
    <location>
        <begin position="146"/>
        <end position="211"/>
    </location>
</feature>
<feature type="domain" description="Response regulatory" evidence="7">
    <location>
        <begin position="4"/>
        <end position="121"/>
    </location>
</feature>
<dbReference type="Pfam" id="PF00072">
    <property type="entry name" value="Response_reg"/>
    <property type="match status" value="1"/>
</dbReference>
<evidence type="ECO:0000256" key="5">
    <source>
        <dbReference type="PROSITE-ProRule" id="PRU00169"/>
    </source>
</evidence>
<keyword evidence="4" id="KW-0804">Transcription</keyword>
<keyword evidence="3" id="KW-0238">DNA-binding</keyword>
<reference evidence="9" key="1">
    <citation type="submission" date="2017-04" db="EMBL/GenBank/DDBJ databases">
        <title>Function of individual gut microbiota members based on whole genome sequencing of pure cultures obtained from chicken caecum.</title>
        <authorList>
            <person name="Medvecky M."/>
            <person name="Cejkova D."/>
            <person name="Polansky O."/>
            <person name="Karasova D."/>
            <person name="Kubasova T."/>
            <person name="Cizek A."/>
            <person name="Rychlik I."/>
        </authorList>
    </citation>
    <scope>NUCLEOTIDE SEQUENCE [LARGE SCALE GENOMIC DNA]</scope>
    <source>
        <strain evidence="9">An273</strain>
    </source>
</reference>
<dbReference type="InterPro" id="IPR016032">
    <property type="entry name" value="Sig_transdc_resp-reg_C-effctor"/>
</dbReference>
<dbReference type="CDD" id="cd17535">
    <property type="entry name" value="REC_NarL-like"/>
    <property type="match status" value="1"/>
</dbReference>
<dbReference type="Proteomes" id="UP000196368">
    <property type="component" value="Unassembled WGS sequence"/>
</dbReference>
<protein>
    <recommendedName>
        <fullName evidence="10">DNA-binding response regulator</fullName>
    </recommendedName>
</protein>
<dbReference type="OrthoDB" id="9796655at2"/>
<dbReference type="InterPro" id="IPR039420">
    <property type="entry name" value="WalR-like"/>
</dbReference>
<dbReference type="GO" id="GO:0000160">
    <property type="term" value="P:phosphorelay signal transduction system"/>
    <property type="evidence" value="ECO:0007669"/>
    <property type="project" value="InterPro"/>
</dbReference>
<dbReference type="PROSITE" id="PS50110">
    <property type="entry name" value="RESPONSE_REGULATORY"/>
    <property type="match status" value="1"/>
</dbReference>
<keyword evidence="9" id="KW-1185">Reference proteome</keyword>
<dbReference type="InterPro" id="IPR058245">
    <property type="entry name" value="NreC/VraR/RcsB-like_REC"/>
</dbReference>
<evidence type="ECO:0000259" key="7">
    <source>
        <dbReference type="PROSITE" id="PS50110"/>
    </source>
</evidence>
<dbReference type="SMART" id="SM00421">
    <property type="entry name" value="HTH_LUXR"/>
    <property type="match status" value="1"/>
</dbReference>
<dbReference type="InterPro" id="IPR000792">
    <property type="entry name" value="Tscrpt_reg_LuxR_C"/>
</dbReference>
<accession>A0A1Y4DAG4</accession>
<dbReference type="PROSITE" id="PS00622">
    <property type="entry name" value="HTH_LUXR_1"/>
    <property type="match status" value="1"/>
</dbReference>
<dbReference type="RefSeq" id="WP_087289027.1">
    <property type="nucleotide sequence ID" value="NZ_NFJD01000004.1"/>
</dbReference>
<evidence type="ECO:0000256" key="3">
    <source>
        <dbReference type="ARBA" id="ARBA00023125"/>
    </source>
</evidence>
<dbReference type="PANTHER" id="PTHR43214">
    <property type="entry name" value="TWO-COMPONENT RESPONSE REGULATOR"/>
    <property type="match status" value="1"/>
</dbReference>
<organism evidence="8 9">
    <name type="scientific">Candidatus Avelusimicrobium gallicola</name>
    <dbReference type="NCBI Taxonomy" id="2562704"/>
    <lineage>
        <taxon>Bacteria</taxon>
        <taxon>Pseudomonadati</taxon>
        <taxon>Elusimicrobiota</taxon>
        <taxon>Elusimicrobia</taxon>
        <taxon>Elusimicrobiales</taxon>
        <taxon>Elusimicrobiaceae</taxon>
        <taxon>Candidatus Avelusimicrobium</taxon>
    </lineage>
</organism>
<evidence type="ECO:0000256" key="2">
    <source>
        <dbReference type="ARBA" id="ARBA00023015"/>
    </source>
</evidence>
<name>A0A1Y4DAG4_9BACT</name>
<evidence type="ECO:0000313" key="8">
    <source>
        <dbReference type="EMBL" id="OUO56193.1"/>
    </source>
</evidence>
<keyword evidence="2" id="KW-0805">Transcription regulation</keyword>
<dbReference type="CDD" id="cd06170">
    <property type="entry name" value="LuxR_C_like"/>
    <property type="match status" value="1"/>
</dbReference>
<dbReference type="SUPFAM" id="SSF52172">
    <property type="entry name" value="CheY-like"/>
    <property type="match status" value="1"/>
</dbReference>
<evidence type="ECO:0000259" key="6">
    <source>
        <dbReference type="PROSITE" id="PS50043"/>
    </source>
</evidence>
<dbReference type="Gene3D" id="3.40.50.2300">
    <property type="match status" value="1"/>
</dbReference>
<gene>
    <name evidence="8" type="ORF">B5F75_06135</name>
</gene>
<feature type="modified residue" description="4-aspartylphosphate" evidence="5">
    <location>
        <position position="56"/>
    </location>
</feature>
<dbReference type="Pfam" id="PF00196">
    <property type="entry name" value="GerE"/>
    <property type="match status" value="1"/>
</dbReference>
<dbReference type="EMBL" id="NFJD01000004">
    <property type="protein sequence ID" value="OUO56193.1"/>
    <property type="molecule type" value="Genomic_DNA"/>
</dbReference>
<dbReference type="PROSITE" id="PS50043">
    <property type="entry name" value="HTH_LUXR_2"/>
    <property type="match status" value="1"/>
</dbReference>
<dbReference type="GO" id="GO:0003677">
    <property type="term" value="F:DNA binding"/>
    <property type="evidence" value="ECO:0007669"/>
    <property type="project" value="UniProtKB-KW"/>
</dbReference>
<evidence type="ECO:0000256" key="1">
    <source>
        <dbReference type="ARBA" id="ARBA00022553"/>
    </source>
</evidence>
<keyword evidence="1 5" id="KW-0597">Phosphoprotein</keyword>
<evidence type="ECO:0008006" key="10">
    <source>
        <dbReference type="Google" id="ProtNLM"/>
    </source>
</evidence>
<dbReference type="SUPFAM" id="SSF46894">
    <property type="entry name" value="C-terminal effector domain of the bipartite response regulators"/>
    <property type="match status" value="1"/>
</dbReference>
<comment type="caution">
    <text evidence="8">The sequence shown here is derived from an EMBL/GenBank/DDBJ whole genome shotgun (WGS) entry which is preliminary data.</text>
</comment>
<dbReference type="InterPro" id="IPR011006">
    <property type="entry name" value="CheY-like_superfamily"/>
</dbReference>
<dbReference type="PANTHER" id="PTHR43214:SF41">
    <property type="entry name" value="NITRATE_NITRITE RESPONSE REGULATOR PROTEIN NARP"/>
    <property type="match status" value="1"/>
</dbReference>
<sequence length="215" mass="23816">MKKKIVLADDHAIVRNGVRAVLENLGKDMEIVAEISNGKDLVEYAQKHKADVYVVDISMPLLNGIEATERIVKHDPQAKVVILSMYDDRVSVEKSLKAGAKGFIVKVSTADEIVDAIEEVAAGRFYLCSKVSKYIVQGFLGKTSSRKRDATGLTPKEKEVLQLIAEGYSSKQIAKSFNLSLNTIHVHRNNIMKKLGIHKQAELVRYAIKEGIAQL</sequence>
<dbReference type="PRINTS" id="PR00038">
    <property type="entry name" value="HTHLUXR"/>
</dbReference>
<proteinExistence type="predicted"/>
<dbReference type="InterPro" id="IPR001789">
    <property type="entry name" value="Sig_transdc_resp-reg_receiver"/>
</dbReference>
<evidence type="ECO:0000313" key="9">
    <source>
        <dbReference type="Proteomes" id="UP000196368"/>
    </source>
</evidence>
<dbReference type="GO" id="GO:0006355">
    <property type="term" value="P:regulation of DNA-templated transcription"/>
    <property type="evidence" value="ECO:0007669"/>
    <property type="project" value="InterPro"/>
</dbReference>
<dbReference type="AlphaFoldDB" id="A0A1Y4DAG4"/>
<evidence type="ECO:0000256" key="4">
    <source>
        <dbReference type="ARBA" id="ARBA00023163"/>
    </source>
</evidence>